<proteinExistence type="inferred from homology"/>
<dbReference type="GO" id="GO:0008939">
    <property type="term" value="F:nicotinate-nucleotide-dimethylbenzimidazole phosphoribosyltransferase activity"/>
    <property type="evidence" value="ECO:0007669"/>
    <property type="project" value="UniProtKB-UniRule"/>
</dbReference>
<dbReference type="UniPathway" id="UPA00061">
    <property type="reaction ID" value="UER00516"/>
</dbReference>
<dbReference type="Pfam" id="PF02277">
    <property type="entry name" value="DBI_PRT"/>
    <property type="match status" value="1"/>
</dbReference>
<dbReference type="EMBL" id="CACSII010000017">
    <property type="protein sequence ID" value="CAA0114717.1"/>
    <property type="molecule type" value="Genomic_DNA"/>
</dbReference>
<dbReference type="Gene3D" id="1.10.1610.10">
    <property type="match status" value="1"/>
</dbReference>
<feature type="active site" description="Proton acceptor" evidence="10">
    <location>
        <position position="315"/>
    </location>
</feature>
<accession>A0A5S9QBW4</accession>
<dbReference type="InterPro" id="IPR023195">
    <property type="entry name" value="Nict_dMeBzImd_PRibTrfase_N"/>
</dbReference>
<comment type="pathway">
    <text evidence="1 10">Nucleoside biosynthesis; alpha-ribazole biosynthesis; alpha-ribazole from 5,6-dimethylbenzimidazole: step 1/2.</text>
</comment>
<dbReference type="OrthoDB" id="9781491at2"/>
<dbReference type="PANTHER" id="PTHR43463">
    <property type="entry name" value="NICOTINATE-NUCLEOTIDE--DIMETHYLBENZIMIDAZOLE PHOSPHORIBOSYLTRANSFERASE"/>
    <property type="match status" value="1"/>
</dbReference>
<dbReference type="FunFam" id="3.40.50.10210:FF:000001">
    <property type="entry name" value="Nicotinate-nucleotide--dimethylbenzimidazole phosphoribosyltransferase"/>
    <property type="match status" value="1"/>
</dbReference>
<keyword evidence="6 10" id="KW-0328">Glycosyltransferase</keyword>
<dbReference type="EC" id="2.4.2.21" evidence="3 10"/>
<dbReference type="InterPro" id="IPR003200">
    <property type="entry name" value="Nict_dMeBzImd_PRibTrfase"/>
</dbReference>
<dbReference type="InterPro" id="IPR036087">
    <property type="entry name" value="Nict_dMeBzImd_PRibTrfase_sf"/>
</dbReference>
<comment type="catalytic activity">
    <reaction evidence="9 10">
        <text>5,6-dimethylbenzimidazole + nicotinate beta-D-ribonucleotide = alpha-ribazole 5'-phosphate + nicotinate + H(+)</text>
        <dbReference type="Rhea" id="RHEA:11196"/>
        <dbReference type="ChEBI" id="CHEBI:15378"/>
        <dbReference type="ChEBI" id="CHEBI:15890"/>
        <dbReference type="ChEBI" id="CHEBI:32544"/>
        <dbReference type="ChEBI" id="CHEBI:57502"/>
        <dbReference type="ChEBI" id="CHEBI:57918"/>
        <dbReference type="EC" id="2.4.2.21"/>
    </reaction>
</comment>
<dbReference type="HAMAP" id="MF_00230">
    <property type="entry name" value="CobT"/>
    <property type="match status" value="1"/>
</dbReference>
<gene>
    <name evidence="11" type="primary">cobT_1</name>
    <name evidence="10" type="synonym">cobT</name>
    <name evidence="11" type="ORF">DPBNPPHM_01870</name>
</gene>
<keyword evidence="5 10" id="KW-0169">Cobalamin biosynthesis</keyword>
<dbReference type="SUPFAM" id="SSF52733">
    <property type="entry name" value="Nicotinate mononucleotide:5,6-dimethylbenzimidazole phosphoribosyltransferase (CobT)"/>
    <property type="match status" value="1"/>
</dbReference>
<evidence type="ECO:0000256" key="7">
    <source>
        <dbReference type="ARBA" id="ARBA00022679"/>
    </source>
</evidence>
<dbReference type="NCBIfam" id="NF000996">
    <property type="entry name" value="PRK00105.1"/>
    <property type="match status" value="1"/>
</dbReference>
<dbReference type="PANTHER" id="PTHR43463:SF1">
    <property type="entry name" value="NICOTINATE-NUCLEOTIDE--DIMETHYLBENZIMIDAZOLE PHOSPHORIBOSYLTRANSFERASE"/>
    <property type="match status" value="1"/>
</dbReference>
<evidence type="ECO:0000256" key="8">
    <source>
        <dbReference type="ARBA" id="ARBA00030686"/>
    </source>
</evidence>
<dbReference type="Proteomes" id="UP000434580">
    <property type="component" value="Unassembled WGS sequence"/>
</dbReference>
<keyword evidence="7 10" id="KW-0808">Transferase</keyword>
<comment type="function">
    <text evidence="10">Catalyzes the synthesis of alpha-ribazole-5'-phosphate from nicotinate mononucleotide (NAMN) and 5,6-dimethylbenzimidazole (DMB).</text>
</comment>
<evidence type="ECO:0000256" key="9">
    <source>
        <dbReference type="ARBA" id="ARBA00047340"/>
    </source>
</evidence>
<evidence type="ECO:0000256" key="10">
    <source>
        <dbReference type="HAMAP-Rule" id="MF_00230"/>
    </source>
</evidence>
<name>A0A5S9QBW4_9GAMM</name>
<evidence type="ECO:0000256" key="1">
    <source>
        <dbReference type="ARBA" id="ARBA00005049"/>
    </source>
</evidence>
<dbReference type="InterPro" id="IPR017846">
    <property type="entry name" value="Nict_dMeBzImd_PRibTrfase_bact"/>
</dbReference>
<dbReference type="Gene3D" id="3.40.50.10210">
    <property type="match status" value="1"/>
</dbReference>
<evidence type="ECO:0000256" key="3">
    <source>
        <dbReference type="ARBA" id="ARBA00011991"/>
    </source>
</evidence>
<dbReference type="CDD" id="cd02439">
    <property type="entry name" value="DMB-PRT_CobT"/>
    <property type="match status" value="1"/>
</dbReference>
<organism evidence="11 12">
    <name type="scientific">BD1-7 clade bacterium</name>
    <dbReference type="NCBI Taxonomy" id="2029982"/>
    <lineage>
        <taxon>Bacteria</taxon>
        <taxon>Pseudomonadati</taxon>
        <taxon>Pseudomonadota</taxon>
        <taxon>Gammaproteobacteria</taxon>
        <taxon>Cellvibrionales</taxon>
        <taxon>Spongiibacteraceae</taxon>
        <taxon>BD1-7 clade</taxon>
    </lineage>
</organism>
<comment type="similarity">
    <text evidence="2 10">Belongs to the CobT family.</text>
</comment>
<evidence type="ECO:0000256" key="6">
    <source>
        <dbReference type="ARBA" id="ARBA00022676"/>
    </source>
</evidence>
<evidence type="ECO:0000256" key="5">
    <source>
        <dbReference type="ARBA" id="ARBA00022573"/>
    </source>
</evidence>
<dbReference type="AlphaFoldDB" id="A0A5S9QBW4"/>
<reference evidence="11 12" key="1">
    <citation type="submission" date="2019-11" db="EMBL/GenBank/DDBJ databases">
        <authorList>
            <person name="Holert J."/>
        </authorList>
    </citation>
    <scope>NUCLEOTIDE SEQUENCE [LARGE SCALE GENOMIC DNA]</scope>
    <source>
        <strain evidence="11">BC5_2</strain>
    </source>
</reference>
<evidence type="ECO:0000313" key="12">
    <source>
        <dbReference type="Proteomes" id="UP000434580"/>
    </source>
</evidence>
<dbReference type="NCBIfam" id="TIGR03160">
    <property type="entry name" value="cobT_DBIPRT"/>
    <property type="match status" value="1"/>
</dbReference>
<evidence type="ECO:0000256" key="4">
    <source>
        <dbReference type="ARBA" id="ARBA00015486"/>
    </source>
</evidence>
<evidence type="ECO:0000256" key="2">
    <source>
        <dbReference type="ARBA" id="ARBA00007110"/>
    </source>
</evidence>
<sequence>MTLWYEQTVVAPVAEWQSKAEAYQLTLTKPPGALGRLEEVATRFSAYQNTLKPELARIEVAVMAADHGIANEGVSAFPQAVTAEMIKNFASGGAAISVLARHMGAHLTVYNLGSVQRLPEIDSVVDCRIAAGTANFAVSAAMTDAQLDMALNTGRTAIDGAIERKAQLFIGGEMGIANTSSAACLCARLIGCGVTELTGPGTGLDDDGVGQKARILEAAMAFHRDVSEPRDVLRVFGGFEIAALAGAFIAATQAGIPVLVDGYIASAAALVAVRMNPTITPWLLASHRSAEPAHHRMLEALALEPLVELSMRLGEGSGAAITVPLIQSACRLQSEMASFAEAGVSEKL</sequence>
<dbReference type="GO" id="GO:0009236">
    <property type="term" value="P:cobalamin biosynthetic process"/>
    <property type="evidence" value="ECO:0007669"/>
    <property type="project" value="UniProtKB-UniRule"/>
</dbReference>
<protein>
    <recommendedName>
        <fullName evidence="4 10">Nicotinate-nucleotide--dimethylbenzimidazole phosphoribosyltransferase</fullName>
        <shortName evidence="10">NN:DBI PRT</shortName>
        <ecNumber evidence="3 10">2.4.2.21</ecNumber>
    </recommendedName>
    <alternativeName>
        <fullName evidence="8 10">N(1)-alpha-phosphoribosyltransferase</fullName>
    </alternativeName>
</protein>
<evidence type="ECO:0000313" key="11">
    <source>
        <dbReference type="EMBL" id="CAA0114717.1"/>
    </source>
</evidence>